<evidence type="ECO:0000313" key="2">
    <source>
        <dbReference type="Proteomes" id="UP000326396"/>
    </source>
</evidence>
<sequence length="85" mass="9327">MRASIAIQLAVPITEKRPLGNNWREAIRIRSNLCDSDWERSNLGLIGSCESFNRIHLEGCEGWNKLGGAVKASISILCDSGSINL</sequence>
<dbReference type="Proteomes" id="UP000326396">
    <property type="component" value="Linkage Group LG1"/>
</dbReference>
<dbReference type="EMBL" id="SZYD01000001">
    <property type="protein sequence ID" value="KAD7479348.1"/>
    <property type="molecule type" value="Genomic_DNA"/>
</dbReference>
<gene>
    <name evidence="1" type="ORF">E3N88_02484</name>
</gene>
<evidence type="ECO:0000313" key="1">
    <source>
        <dbReference type="EMBL" id="KAD7479348.1"/>
    </source>
</evidence>
<dbReference type="AlphaFoldDB" id="A0A5N6Q654"/>
<comment type="caution">
    <text evidence="1">The sequence shown here is derived from an EMBL/GenBank/DDBJ whole genome shotgun (WGS) entry which is preliminary data.</text>
</comment>
<reference evidence="1 2" key="1">
    <citation type="submission" date="2019-05" db="EMBL/GenBank/DDBJ databases">
        <title>Mikania micrantha, genome provides insights into the molecular mechanism of rapid growth.</title>
        <authorList>
            <person name="Liu B."/>
        </authorList>
    </citation>
    <scope>NUCLEOTIDE SEQUENCE [LARGE SCALE GENOMIC DNA]</scope>
    <source>
        <strain evidence="1">NLD-2019</strain>
        <tissue evidence="1">Leaf</tissue>
    </source>
</reference>
<accession>A0A5N6Q654</accession>
<name>A0A5N6Q654_9ASTR</name>
<organism evidence="1 2">
    <name type="scientific">Mikania micrantha</name>
    <name type="common">bitter vine</name>
    <dbReference type="NCBI Taxonomy" id="192012"/>
    <lineage>
        <taxon>Eukaryota</taxon>
        <taxon>Viridiplantae</taxon>
        <taxon>Streptophyta</taxon>
        <taxon>Embryophyta</taxon>
        <taxon>Tracheophyta</taxon>
        <taxon>Spermatophyta</taxon>
        <taxon>Magnoliopsida</taxon>
        <taxon>eudicotyledons</taxon>
        <taxon>Gunneridae</taxon>
        <taxon>Pentapetalae</taxon>
        <taxon>asterids</taxon>
        <taxon>campanulids</taxon>
        <taxon>Asterales</taxon>
        <taxon>Asteraceae</taxon>
        <taxon>Asteroideae</taxon>
        <taxon>Heliantheae alliance</taxon>
        <taxon>Eupatorieae</taxon>
        <taxon>Mikania</taxon>
    </lineage>
</organism>
<proteinExistence type="predicted"/>
<keyword evidence="2" id="KW-1185">Reference proteome</keyword>
<protein>
    <submittedName>
        <fullName evidence="1">Uncharacterized protein</fullName>
    </submittedName>
</protein>